<comment type="caution">
    <text evidence="3">The sequence shown here is derived from an EMBL/GenBank/DDBJ whole genome shotgun (WGS) entry which is preliminary data.</text>
</comment>
<dbReference type="Proteomes" id="UP000178254">
    <property type="component" value="Unassembled WGS sequence"/>
</dbReference>
<evidence type="ECO:0000313" key="4">
    <source>
        <dbReference type="Proteomes" id="UP000178254"/>
    </source>
</evidence>
<organism evidence="3 4">
    <name type="scientific">Candidatus Magasanikbacteria bacterium RIFOXYD2_FULL_41_14</name>
    <dbReference type="NCBI Taxonomy" id="1798709"/>
    <lineage>
        <taxon>Bacteria</taxon>
        <taxon>Candidatus Magasanikiibacteriota</taxon>
    </lineage>
</organism>
<keyword evidence="1" id="KW-1133">Transmembrane helix</keyword>
<evidence type="ECO:0008006" key="5">
    <source>
        <dbReference type="Google" id="ProtNLM"/>
    </source>
</evidence>
<gene>
    <name evidence="3" type="ORF">A2538_00095</name>
</gene>
<keyword evidence="2" id="KW-0732">Signal</keyword>
<name>A0A1F6PEF2_9BACT</name>
<feature type="chain" id="PRO_5009525995" description="Peptidase M15B domain-containing protein" evidence="2">
    <location>
        <begin position="25"/>
        <end position="525"/>
    </location>
</feature>
<sequence>MKKLPVLLLLSALVLFFAISEVKAADKKPLGTQCTGATIPNGIGANDECASGDCEESNKKDGYGDNMWYCDCVEHSVPSESCTNQYGAPSDGGEWDCINGSDISWDLDFCESTGMGQIRYPIPANENIRLDLIGRLLNSTANVQTLSSKLADDINDNFEIKIPGLNFTKLTNTLDTEGFLHIPWLGEYIRAIYNFLLAAASAVAIIMIIVQGIAIISSGGGERKTAAYKKIGHIAIGLIIAWSSYAILYTINPNLVQFKSLKVKIVLPAPLPPVDSGLSLLDDTSAPVEVNVSGFAKLSEVSGLRLPGEKERYVNPKLVEDFKLAIADYNASQGDRADAANISVNSTFRSGAEQYDLMIKKCTCRPTSELPPTISRNDINTSYCSACTGCLASCSVARLNGVFTVPPKSHFSGDAMDLSVGQQGSNIDCGKTQDTHVLQSKGALMYIIKNNGVSKVVNDKLCVPQKQQQLIKAMLNHNFCVGMKSGKSSLEAWHFEYTKSGNDNSPFCTANKTDPNIQKLYWVQN</sequence>
<dbReference type="AlphaFoldDB" id="A0A1F6PEF2"/>
<reference evidence="3 4" key="1">
    <citation type="journal article" date="2016" name="Nat. Commun.">
        <title>Thousands of microbial genomes shed light on interconnected biogeochemical processes in an aquifer system.</title>
        <authorList>
            <person name="Anantharaman K."/>
            <person name="Brown C.T."/>
            <person name="Hug L.A."/>
            <person name="Sharon I."/>
            <person name="Castelle C.J."/>
            <person name="Probst A.J."/>
            <person name="Thomas B.C."/>
            <person name="Singh A."/>
            <person name="Wilkins M.J."/>
            <person name="Karaoz U."/>
            <person name="Brodie E.L."/>
            <person name="Williams K.H."/>
            <person name="Hubbard S.S."/>
            <person name="Banfield J.F."/>
        </authorList>
    </citation>
    <scope>NUCLEOTIDE SEQUENCE [LARGE SCALE GENOMIC DNA]</scope>
</reference>
<feature type="transmembrane region" description="Helical" evidence="1">
    <location>
        <begin position="195"/>
        <end position="219"/>
    </location>
</feature>
<proteinExistence type="predicted"/>
<evidence type="ECO:0000313" key="3">
    <source>
        <dbReference type="EMBL" id="OGH94531.1"/>
    </source>
</evidence>
<feature type="transmembrane region" description="Helical" evidence="1">
    <location>
        <begin position="231"/>
        <end position="251"/>
    </location>
</feature>
<accession>A0A1F6PEF2</accession>
<evidence type="ECO:0000256" key="2">
    <source>
        <dbReference type="SAM" id="SignalP"/>
    </source>
</evidence>
<keyword evidence="1" id="KW-0472">Membrane</keyword>
<evidence type="ECO:0000256" key="1">
    <source>
        <dbReference type="SAM" id="Phobius"/>
    </source>
</evidence>
<dbReference type="STRING" id="1798709.A2538_00095"/>
<protein>
    <recommendedName>
        <fullName evidence="5">Peptidase M15B domain-containing protein</fullName>
    </recommendedName>
</protein>
<dbReference type="EMBL" id="MFRE01000008">
    <property type="protein sequence ID" value="OGH94531.1"/>
    <property type="molecule type" value="Genomic_DNA"/>
</dbReference>
<keyword evidence="1" id="KW-0812">Transmembrane</keyword>
<feature type="signal peptide" evidence="2">
    <location>
        <begin position="1"/>
        <end position="24"/>
    </location>
</feature>